<dbReference type="AlphaFoldDB" id="A0A9R0K0E1"/>
<accession>A0A9R0K0E1</accession>
<reference evidence="1" key="1">
    <citation type="journal article" date="2021" name="Nat. Commun.">
        <title>Genomic analyses provide insights into spinach domestication and the genetic basis of agronomic traits.</title>
        <authorList>
            <person name="Cai X."/>
            <person name="Sun X."/>
            <person name="Xu C."/>
            <person name="Sun H."/>
            <person name="Wang X."/>
            <person name="Ge C."/>
            <person name="Zhang Z."/>
            <person name="Wang Q."/>
            <person name="Fei Z."/>
            <person name="Jiao C."/>
            <person name="Wang Q."/>
        </authorList>
    </citation>
    <scope>NUCLEOTIDE SEQUENCE [LARGE SCALE GENOMIC DNA]</scope>
    <source>
        <strain evidence="1">cv. Varoflay</strain>
    </source>
</reference>
<dbReference type="KEGG" id="soe:110793288"/>
<dbReference type="GeneID" id="110793288"/>
<keyword evidence="1" id="KW-1185">Reference proteome</keyword>
<evidence type="ECO:0008006" key="3">
    <source>
        <dbReference type="Google" id="ProtNLM"/>
    </source>
</evidence>
<organism evidence="1 2">
    <name type="scientific">Spinacia oleracea</name>
    <name type="common">Spinach</name>
    <dbReference type="NCBI Taxonomy" id="3562"/>
    <lineage>
        <taxon>Eukaryota</taxon>
        <taxon>Viridiplantae</taxon>
        <taxon>Streptophyta</taxon>
        <taxon>Embryophyta</taxon>
        <taxon>Tracheophyta</taxon>
        <taxon>Spermatophyta</taxon>
        <taxon>Magnoliopsida</taxon>
        <taxon>eudicotyledons</taxon>
        <taxon>Gunneridae</taxon>
        <taxon>Pentapetalae</taxon>
        <taxon>Caryophyllales</taxon>
        <taxon>Chenopodiaceae</taxon>
        <taxon>Chenopodioideae</taxon>
        <taxon>Anserineae</taxon>
        <taxon>Spinacia</taxon>
    </lineage>
</organism>
<evidence type="ECO:0000313" key="1">
    <source>
        <dbReference type="Proteomes" id="UP000813463"/>
    </source>
</evidence>
<dbReference type="OrthoDB" id="1434716at2759"/>
<protein>
    <recommendedName>
        <fullName evidence="3">Reverse transcriptase domain-containing protein</fullName>
    </recommendedName>
</protein>
<reference evidence="2" key="2">
    <citation type="submission" date="2025-08" db="UniProtKB">
        <authorList>
            <consortium name="RefSeq"/>
        </authorList>
    </citation>
    <scope>IDENTIFICATION</scope>
    <source>
        <tissue evidence="2">Leaf</tissue>
    </source>
</reference>
<sequence>MEIRHKNSSLVGGFDKELDPLSPYLFVMCMERFYQVIEEAIVAKTWQPIRASRNGPLLSNLFFADDIVLFAEANCEQAHVIKHCLERFCGAPGQKVSLPKSRVYFSNNVSDSKQLEISSCLGMEATTDLGMYLGMPSLTSRVTRETFGHLCEKIDRRLSGWKTKYLSLAGRITLAKSTLSTIACYSMQTAKIPRTICDDIDRKTRRAKYCKGRCDIDMFEPKTGMSNVWRGITDNAKLLCEGMRMEVGNGSQTLFWDHKWVTNQPLSDLATEPIPLSIAGATVAEMWEINHGWRWEVFAPYLHSDTLKLIQSHELRMDSEVGDLVY</sequence>
<evidence type="ECO:0000313" key="2">
    <source>
        <dbReference type="RefSeq" id="XP_021853841.1"/>
    </source>
</evidence>
<name>A0A9R0K0E1_SPIOL</name>
<dbReference type="Proteomes" id="UP000813463">
    <property type="component" value="Chromosome 2"/>
</dbReference>
<gene>
    <name evidence="2" type="primary">LOC110793288</name>
</gene>
<proteinExistence type="predicted"/>
<dbReference type="PANTHER" id="PTHR33116">
    <property type="entry name" value="REVERSE TRANSCRIPTASE ZINC-BINDING DOMAIN-CONTAINING PROTEIN-RELATED-RELATED"/>
    <property type="match status" value="1"/>
</dbReference>
<dbReference type="PANTHER" id="PTHR33116:SF70">
    <property type="entry name" value="NON-LTR RETROELEMENT REVERSE TRANSCRIPTASE-LIKE PROTEIN"/>
    <property type="match status" value="1"/>
</dbReference>
<dbReference type="RefSeq" id="XP_021853841.1">
    <property type="nucleotide sequence ID" value="XM_021998149.1"/>
</dbReference>